<reference evidence="1 2" key="1">
    <citation type="submission" date="2018-07" db="EMBL/GenBank/DDBJ databases">
        <title>Genomic Encyclopedia of Type Strains, Phase IV (KMG-IV): sequencing the most valuable type-strain genomes for metagenomic binning, comparative biology and taxonomic classification.</title>
        <authorList>
            <person name="Goeker M."/>
        </authorList>
    </citation>
    <scope>NUCLEOTIDE SEQUENCE [LARGE SCALE GENOMIC DNA]</scope>
    <source>
        <strain evidence="1 2">DSM 26725</strain>
    </source>
</reference>
<dbReference type="InterPro" id="IPR021955">
    <property type="entry name" value="DUF3572"/>
</dbReference>
<dbReference type="OrthoDB" id="7356934at2"/>
<organism evidence="1 2">
    <name type="scientific">Parasphingopyxis lamellibrachiae</name>
    <dbReference type="NCBI Taxonomy" id="680125"/>
    <lineage>
        <taxon>Bacteria</taxon>
        <taxon>Pseudomonadati</taxon>
        <taxon>Pseudomonadota</taxon>
        <taxon>Alphaproteobacteria</taxon>
        <taxon>Sphingomonadales</taxon>
        <taxon>Sphingomonadaceae</taxon>
        <taxon>Parasphingopyxis</taxon>
    </lineage>
</organism>
<dbReference type="Proteomes" id="UP000256310">
    <property type="component" value="Unassembled WGS sequence"/>
</dbReference>
<dbReference type="Pfam" id="PF12096">
    <property type="entry name" value="DUF3572"/>
    <property type="match status" value="1"/>
</dbReference>
<keyword evidence="2" id="KW-1185">Reference proteome</keyword>
<protein>
    <submittedName>
        <fullName evidence="1">Uncharacterized protein DUF3572</fullName>
    </submittedName>
</protein>
<gene>
    <name evidence="1" type="ORF">DFR46_2462</name>
</gene>
<evidence type="ECO:0000313" key="1">
    <source>
        <dbReference type="EMBL" id="RED17415.1"/>
    </source>
</evidence>
<sequence>MRNHDTNGDADYDSEALALRALAWTLGEEDRAQRLLALTGLTADHLRVAIGQPPVLAAVIKFLEAYEPDLISCAEAIGTSPQNLVTARRELEA</sequence>
<dbReference type="EMBL" id="QRDP01000004">
    <property type="protein sequence ID" value="RED17415.1"/>
    <property type="molecule type" value="Genomic_DNA"/>
</dbReference>
<dbReference type="RefSeq" id="WP_116236691.1">
    <property type="nucleotide sequence ID" value="NZ_QRDP01000004.1"/>
</dbReference>
<accession>A0A3D9FI08</accession>
<comment type="caution">
    <text evidence="1">The sequence shown here is derived from an EMBL/GenBank/DDBJ whole genome shotgun (WGS) entry which is preliminary data.</text>
</comment>
<dbReference type="AlphaFoldDB" id="A0A3D9FI08"/>
<name>A0A3D9FI08_9SPHN</name>
<proteinExistence type="predicted"/>
<evidence type="ECO:0000313" key="2">
    <source>
        <dbReference type="Proteomes" id="UP000256310"/>
    </source>
</evidence>